<organism evidence="2 3">
    <name type="scientific">Rhizoctonia solani</name>
    <dbReference type="NCBI Taxonomy" id="456999"/>
    <lineage>
        <taxon>Eukaryota</taxon>
        <taxon>Fungi</taxon>
        <taxon>Dikarya</taxon>
        <taxon>Basidiomycota</taxon>
        <taxon>Agaricomycotina</taxon>
        <taxon>Agaricomycetes</taxon>
        <taxon>Cantharellales</taxon>
        <taxon>Ceratobasidiaceae</taxon>
        <taxon>Rhizoctonia</taxon>
    </lineage>
</organism>
<evidence type="ECO:0000313" key="2">
    <source>
        <dbReference type="EMBL" id="CAE7154804.1"/>
    </source>
</evidence>
<accession>A0A8H3E1P0</accession>
<reference evidence="2" key="1">
    <citation type="submission" date="2021-01" db="EMBL/GenBank/DDBJ databases">
        <authorList>
            <person name="Kaushik A."/>
        </authorList>
    </citation>
    <scope>NUCLEOTIDE SEQUENCE</scope>
    <source>
        <strain evidence="2">AG5</strain>
    </source>
</reference>
<dbReference type="EMBL" id="CAJNJQ010001919">
    <property type="protein sequence ID" value="CAE7154804.1"/>
    <property type="molecule type" value="Genomic_DNA"/>
</dbReference>
<feature type="compositionally biased region" description="Basic residues" evidence="1">
    <location>
        <begin position="1"/>
        <end position="12"/>
    </location>
</feature>
<feature type="region of interest" description="Disordered" evidence="1">
    <location>
        <begin position="1"/>
        <end position="27"/>
    </location>
</feature>
<dbReference type="AlphaFoldDB" id="A0A8H3E1P0"/>
<gene>
    <name evidence="2" type="ORF">RDB_LOCUS92568</name>
</gene>
<feature type="non-terminal residue" evidence="2">
    <location>
        <position position="1"/>
    </location>
</feature>
<protein>
    <submittedName>
        <fullName evidence="2">Uncharacterized protein</fullName>
    </submittedName>
</protein>
<proteinExistence type="predicted"/>
<evidence type="ECO:0000256" key="1">
    <source>
        <dbReference type="SAM" id="MobiDB-lite"/>
    </source>
</evidence>
<comment type="caution">
    <text evidence="2">The sequence shown here is derived from an EMBL/GenBank/DDBJ whole genome shotgun (WGS) entry which is preliminary data.</text>
</comment>
<sequence>FRRRFRGARRFHPTLSDSPVFPDTDGLNSGPLYESRSERVVYMLSSAIMEFGFADIHVLVSGALAYITELFV</sequence>
<dbReference type="Proteomes" id="UP000663827">
    <property type="component" value="Unassembled WGS sequence"/>
</dbReference>
<name>A0A8H3E1P0_9AGAM</name>
<evidence type="ECO:0000313" key="3">
    <source>
        <dbReference type="Proteomes" id="UP000663827"/>
    </source>
</evidence>